<dbReference type="SUPFAM" id="SSF50729">
    <property type="entry name" value="PH domain-like"/>
    <property type="match status" value="2"/>
</dbReference>
<keyword evidence="6" id="KW-0472">Membrane</keyword>
<evidence type="ECO:0000256" key="2">
    <source>
        <dbReference type="ARBA" id="ARBA00022771"/>
    </source>
</evidence>
<keyword evidence="6" id="KW-1133">Transmembrane helix</keyword>
<dbReference type="InterPro" id="IPR008266">
    <property type="entry name" value="Tyr_kinase_AS"/>
</dbReference>
<dbReference type="InterPro" id="IPR011993">
    <property type="entry name" value="PH-like_dom_sf"/>
</dbReference>
<keyword evidence="6" id="KW-0812">Transmembrane</keyword>
<reference evidence="10" key="1">
    <citation type="submission" date="2016-11" db="UniProtKB">
        <authorList>
            <consortium name="WormBaseParasite"/>
        </authorList>
    </citation>
    <scope>IDENTIFICATION</scope>
</reference>
<keyword evidence="9" id="KW-1185">Reference proteome</keyword>
<feature type="domain" description="RanBD1" evidence="7">
    <location>
        <begin position="390"/>
        <end position="524"/>
    </location>
</feature>
<dbReference type="AlphaFoldDB" id="A0A1I7WLJ4"/>
<dbReference type="SMART" id="SM00160">
    <property type="entry name" value="RanBD"/>
    <property type="match status" value="1"/>
</dbReference>
<dbReference type="InterPro" id="IPR011009">
    <property type="entry name" value="Kinase-like_dom_sf"/>
</dbReference>
<dbReference type="Gene3D" id="2.30.29.30">
    <property type="entry name" value="Pleckstrin-homology domain (PH domain)/Phosphotyrosine-binding domain (PTB)"/>
    <property type="match status" value="2"/>
</dbReference>
<dbReference type="InterPro" id="IPR001876">
    <property type="entry name" value="Znf_RanBP2"/>
</dbReference>
<dbReference type="Pfam" id="PF00638">
    <property type="entry name" value="Ran_BP1"/>
    <property type="match status" value="1"/>
</dbReference>
<dbReference type="PANTHER" id="PTHR23138:SF179">
    <property type="entry name" value="NUCLEAR PORE COMPLEX PROTEIN"/>
    <property type="match status" value="1"/>
</dbReference>
<organism evidence="9 10">
    <name type="scientific">Heterorhabditis bacteriophora</name>
    <name type="common">Entomopathogenic nematode worm</name>
    <dbReference type="NCBI Taxonomy" id="37862"/>
    <lineage>
        <taxon>Eukaryota</taxon>
        <taxon>Metazoa</taxon>
        <taxon>Ecdysozoa</taxon>
        <taxon>Nematoda</taxon>
        <taxon>Chromadorea</taxon>
        <taxon>Rhabditida</taxon>
        <taxon>Rhabditina</taxon>
        <taxon>Rhabditomorpha</taxon>
        <taxon>Strongyloidea</taxon>
        <taxon>Heterorhabditidae</taxon>
        <taxon>Heterorhabditis</taxon>
    </lineage>
</organism>
<evidence type="ECO:0000256" key="5">
    <source>
        <dbReference type="SAM" id="MobiDB-lite"/>
    </source>
</evidence>
<dbReference type="CDD" id="cd00835">
    <property type="entry name" value="RanBD_family"/>
    <property type="match status" value="1"/>
</dbReference>
<evidence type="ECO:0000259" key="7">
    <source>
        <dbReference type="PROSITE" id="PS50196"/>
    </source>
</evidence>
<dbReference type="SMART" id="SM00547">
    <property type="entry name" value="ZnF_RBZ"/>
    <property type="match status" value="1"/>
</dbReference>
<dbReference type="GO" id="GO:0004713">
    <property type="term" value="F:protein tyrosine kinase activity"/>
    <property type="evidence" value="ECO:0007669"/>
    <property type="project" value="InterPro"/>
</dbReference>
<evidence type="ECO:0000256" key="6">
    <source>
        <dbReference type="SAM" id="Phobius"/>
    </source>
</evidence>
<feature type="domain" description="RanBP2-type" evidence="8">
    <location>
        <begin position="122"/>
        <end position="151"/>
    </location>
</feature>
<dbReference type="GO" id="GO:0005737">
    <property type="term" value="C:cytoplasm"/>
    <property type="evidence" value="ECO:0007669"/>
    <property type="project" value="TreeGrafter"/>
</dbReference>
<accession>A0A1I7WLJ4</accession>
<dbReference type="PROSITE" id="PS50199">
    <property type="entry name" value="ZF_RANBP2_2"/>
    <property type="match status" value="1"/>
</dbReference>
<keyword evidence="1" id="KW-0479">Metal-binding</keyword>
<dbReference type="InterPro" id="IPR045255">
    <property type="entry name" value="RanBP1-like"/>
</dbReference>
<dbReference type="PROSITE" id="PS50196">
    <property type="entry name" value="RANBD1"/>
    <property type="match status" value="2"/>
</dbReference>
<proteinExistence type="predicted"/>
<dbReference type="InterPro" id="IPR020635">
    <property type="entry name" value="Tyr_kinase_cat_dom"/>
</dbReference>
<dbReference type="Proteomes" id="UP000095283">
    <property type="component" value="Unplaced"/>
</dbReference>
<dbReference type="InterPro" id="IPR000156">
    <property type="entry name" value="Ran_bind_dom"/>
</dbReference>
<evidence type="ECO:0000313" key="10">
    <source>
        <dbReference type="WBParaSite" id="Hba_06010"/>
    </source>
</evidence>
<dbReference type="GO" id="GO:0005096">
    <property type="term" value="F:GTPase activator activity"/>
    <property type="evidence" value="ECO:0007669"/>
    <property type="project" value="TreeGrafter"/>
</dbReference>
<feature type="region of interest" description="Disordered" evidence="5">
    <location>
        <begin position="89"/>
        <end position="118"/>
    </location>
</feature>
<dbReference type="FunFam" id="2.30.29.30:FF:000018">
    <property type="entry name" value="E3 SUMO-protein ligase RanBP2"/>
    <property type="match status" value="1"/>
</dbReference>
<feature type="domain" description="RanBD1" evidence="7">
    <location>
        <begin position="1"/>
        <end position="56"/>
    </location>
</feature>
<dbReference type="SUPFAM" id="SSF56112">
    <property type="entry name" value="Protein kinase-like (PK-like)"/>
    <property type="match status" value="1"/>
</dbReference>
<dbReference type="GO" id="GO:0008270">
    <property type="term" value="F:zinc ion binding"/>
    <property type="evidence" value="ECO:0007669"/>
    <property type="project" value="UniProtKB-KW"/>
</dbReference>
<dbReference type="WBParaSite" id="Hba_06010">
    <property type="protein sequence ID" value="Hba_06010"/>
    <property type="gene ID" value="Hba_06010"/>
</dbReference>
<keyword evidence="2 4" id="KW-0863">Zinc-finger</keyword>
<dbReference type="PROSITE" id="PS01358">
    <property type="entry name" value="ZF_RANBP2_1"/>
    <property type="match status" value="1"/>
</dbReference>
<sequence>MTIHPMAKQEKAMTWHCEDFSEDQQTHEKLSARFASLEIAKKFKEVFDQGVKTAESCTLTMIAHRIYVYINFKKKKGYSYERGKKVITRESKEGKNDKGKSNVEGKSDDKPSQGFGDAFKPKPGSWECTGCYASNTAEVTVCVCCGTNKNDTKIASQSVLPPSVIPIATGTPKFTFGVSAAVAAKDPIPTTTSSTPKSSVFGGSLTTSTTASPAFSFGRSAAPVFGGSIFGGSKASAPASEGVPSTATSCPSFSFLKKAEQPTPSTAAASPVTFSFNKSSVSTPSSTANTSVFGGGGAKLFGASKPPTTNVDSDEKKEETTKIFGSEFTGGLSFASLAKSKTTSIFDDANIEKAKAEFATLSKSKLTATKDENTHDQEKGADEEYEPDVEFQPVIPLPDLIDVVTGEENEEILFKSRAKLFRFVKDLKEYKERGIGEVKILHNPTTSKYRVVMRREHVHKLCANFAILPSIELSEKKNMPNVYTWACRDYAEDSEGSDEVFTIRFKTPEIAKEFHDKFINAQKKQWITTDFDIFLTSGVPYFTVEASGCFTRYLYTMYIPLFFLYAPVIITSHAGQQYHYDKRISTWVPSNTDETVTPNSIHSSNFDYGHASKVRWENLPEKVKNLKMPFNSQIEHIPKTYDSRLTSFEKEDKSSNNSKSDIGLKVGLGLGIGIPVAALILCCAGYLKLKQSCPNYMVNNPVSMHKEKVLNTYSKHDSNSVKSCLKCLLLLFFGNIPKRSKKLGPLYVDGIKIKDLLSFSWQISNGLEYLNSVGCIHRDIAARNVLIDKTNTCKVNFVRVDVFHENVKKMKRMEKVNINCSILILPVTFGKNYFKLSNIKKIINIFRKMATESYGYLIPMNQENKMQSVNV</sequence>
<evidence type="ECO:0000313" key="9">
    <source>
        <dbReference type="Proteomes" id="UP000095283"/>
    </source>
</evidence>
<dbReference type="PROSITE" id="PS00109">
    <property type="entry name" value="PROTEIN_KINASE_TYR"/>
    <property type="match status" value="1"/>
</dbReference>
<dbReference type="PANTHER" id="PTHR23138">
    <property type="entry name" value="RAN BINDING PROTEIN"/>
    <property type="match status" value="1"/>
</dbReference>
<dbReference type="Gene3D" id="4.10.1060.10">
    <property type="entry name" value="Zinc finger, RanBP2-type"/>
    <property type="match status" value="1"/>
</dbReference>
<dbReference type="InterPro" id="IPR001245">
    <property type="entry name" value="Ser-Thr/Tyr_kinase_cat_dom"/>
</dbReference>
<evidence type="ECO:0000259" key="8">
    <source>
        <dbReference type="PROSITE" id="PS50199"/>
    </source>
</evidence>
<protein>
    <submittedName>
        <fullName evidence="10">RanBP2-type domain-containing protein</fullName>
    </submittedName>
</protein>
<dbReference type="Gene3D" id="1.10.510.10">
    <property type="entry name" value="Transferase(Phosphotransferase) domain 1"/>
    <property type="match status" value="1"/>
</dbReference>
<evidence type="ECO:0000256" key="4">
    <source>
        <dbReference type="PROSITE-ProRule" id="PRU00322"/>
    </source>
</evidence>
<name>A0A1I7WLJ4_HETBA</name>
<feature type="compositionally biased region" description="Basic and acidic residues" evidence="5">
    <location>
        <begin position="89"/>
        <end position="111"/>
    </location>
</feature>
<dbReference type="SMART" id="SM00219">
    <property type="entry name" value="TyrKc"/>
    <property type="match status" value="1"/>
</dbReference>
<evidence type="ECO:0000256" key="1">
    <source>
        <dbReference type="ARBA" id="ARBA00022723"/>
    </source>
</evidence>
<feature type="transmembrane region" description="Helical" evidence="6">
    <location>
        <begin position="553"/>
        <end position="574"/>
    </location>
</feature>
<dbReference type="GO" id="GO:0005643">
    <property type="term" value="C:nuclear pore"/>
    <property type="evidence" value="ECO:0007669"/>
    <property type="project" value="TreeGrafter"/>
</dbReference>
<dbReference type="Pfam" id="PF07714">
    <property type="entry name" value="PK_Tyr_Ser-Thr"/>
    <property type="match status" value="1"/>
</dbReference>
<feature type="transmembrane region" description="Helical" evidence="6">
    <location>
        <begin position="662"/>
        <end position="687"/>
    </location>
</feature>
<evidence type="ECO:0000256" key="3">
    <source>
        <dbReference type="ARBA" id="ARBA00022833"/>
    </source>
</evidence>
<keyword evidence="3" id="KW-0862">Zinc</keyword>